<proteinExistence type="predicted"/>
<keyword evidence="2" id="KW-1185">Reference proteome</keyword>
<dbReference type="AlphaFoldDB" id="A0A433QEV8"/>
<accession>A0A433QEV8</accession>
<evidence type="ECO:0000313" key="1">
    <source>
        <dbReference type="EMBL" id="RUS28355.1"/>
    </source>
</evidence>
<evidence type="ECO:0000313" key="2">
    <source>
        <dbReference type="Proteomes" id="UP000274822"/>
    </source>
</evidence>
<organism evidence="1 2">
    <name type="scientific">Jimgerdemannia flammicorona</name>
    <dbReference type="NCBI Taxonomy" id="994334"/>
    <lineage>
        <taxon>Eukaryota</taxon>
        <taxon>Fungi</taxon>
        <taxon>Fungi incertae sedis</taxon>
        <taxon>Mucoromycota</taxon>
        <taxon>Mucoromycotina</taxon>
        <taxon>Endogonomycetes</taxon>
        <taxon>Endogonales</taxon>
        <taxon>Endogonaceae</taxon>
        <taxon>Jimgerdemannia</taxon>
    </lineage>
</organism>
<dbReference type="Proteomes" id="UP000274822">
    <property type="component" value="Unassembled WGS sequence"/>
</dbReference>
<protein>
    <submittedName>
        <fullName evidence="1">Uncharacterized protein</fullName>
    </submittedName>
</protein>
<gene>
    <name evidence="1" type="ORF">BC938DRAFT_481977</name>
</gene>
<dbReference type="EMBL" id="RBNJ01006718">
    <property type="protein sequence ID" value="RUS28355.1"/>
    <property type="molecule type" value="Genomic_DNA"/>
</dbReference>
<name>A0A433QEV8_9FUNG</name>
<comment type="caution">
    <text evidence="1">The sequence shown here is derived from an EMBL/GenBank/DDBJ whole genome shotgun (WGS) entry which is preliminary data.</text>
</comment>
<sequence length="125" mass="13976">MTRQPSPQASRFRNRKLNPRQTLPIIKAADVPDFDLSSRAIPEMETGVDKEEESLLYGGRGNSWRSRRGLPCDEDHAMMSVVIGDEDEWTAEIMATKASLLGWLMVFVLLHVESASPSSGNLLNF</sequence>
<reference evidence="1 2" key="1">
    <citation type="journal article" date="2018" name="New Phytol.">
        <title>Phylogenomics of Endogonaceae and evolution of mycorrhizas within Mucoromycota.</title>
        <authorList>
            <person name="Chang Y."/>
            <person name="Desiro A."/>
            <person name="Na H."/>
            <person name="Sandor L."/>
            <person name="Lipzen A."/>
            <person name="Clum A."/>
            <person name="Barry K."/>
            <person name="Grigoriev I.V."/>
            <person name="Martin F.M."/>
            <person name="Stajich J.E."/>
            <person name="Smith M.E."/>
            <person name="Bonito G."/>
            <person name="Spatafora J.W."/>
        </authorList>
    </citation>
    <scope>NUCLEOTIDE SEQUENCE [LARGE SCALE GENOMIC DNA]</scope>
    <source>
        <strain evidence="1 2">AD002</strain>
    </source>
</reference>